<name>Q5AVL0_EMENI</name>
<gene>
    <name evidence="2" type="ORF">ANIA_07670</name>
</gene>
<feature type="compositionally biased region" description="Low complexity" evidence="1">
    <location>
        <begin position="209"/>
        <end position="227"/>
    </location>
</feature>
<dbReference type="GeneID" id="2869588"/>
<evidence type="ECO:0000313" key="2">
    <source>
        <dbReference type="EMBL" id="CBF79870.1"/>
    </source>
</evidence>
<feature type="region of interest" description="Disordered" evidence="1">
    <location>
        <begin position="37"/>
        <end position="227"/>
    </location>
</feature>
<feature type="compositionally biased region" description="Polar residues" evidence="1">
    <location>
        <begin position="147"/>
        <end position="176"/>
    </location>
</feature>
<protein>
    <submittedName>
        <fullName evidence="2">Uncharacterized protein</fullName>
    </submittedName>
</protein>
<reference evidence="3" key="2">
    <citation type="journal article" date="2009" name="Fungal Genet. Biol.">
        <title>The 2008 update of the Aspergillus nidulans genome annotation: a community effort.</title>
        <authorList>
            <person name="Wortman J.R."/>
            <person name="Gilsenan J.M."/>
            <person name="Joardar V."/>
            <person name="Deegan J."/>
            <person name="Clutterbuck J."/>
            <person name="Andersen M.R."/>
            <person name="Archer D."/>
            <person name="Bencina M."/>
            <person name="Braus G."/>
            <person name="Coutinho P."/>
            <person name="von Dohren H."/>
            <person name="Doonan J."/>
            <person name="Driessen A.J."/>
            <person name="Durek P."/>
            <person name="Espeso E."/>
            <person name="Fekete E."/>
            <person name="Flipphi M."/>
            <person name="Estrada C.G."/>
            <person name="Geysens S."/>
            <person name="Goldman G."/>
            <person name="de Groot P.W."/>
            <person name="Hansen K."/>
            <person name="Harris S.D."/>
            <person name="Heinekamp T."/>
            <person name="Helmstaedt K."/>
            <person name="Henrissat B."/>
            <person name="Hofmann G."/>
            <person name="Homan T."/>
            <person name="Horio T."/>
            <person name="Horiuchi H."/>
            <person name="James S."/>
            <person name="Jones M."/>
            <person name="Karaffa L."/>
            <person name="Karanyi Z."/>
            <person name="Kato M."/>
            <person name="Keller N."/>
            <person name="Kelly D.E."/>
            <person name="Kiel J.A."/>
            <person name="Kim J.M."/>
            <person name="van der Klei I.J."/>
            <person name="Klis F.M."/>
            <person name="Kovalchuk A."/>
            <person name="Krasevec N."/>
            <person name="Kubicek C.P."/>
            <person name="Liu B."/>
            <person name="Maccabe A."/>
            <person name="Meyer V."/>
            <person name="Mirabito P."/>
            <person name="Miskei M."/>
            <person name="Mos M."/>
            <person name="Mullins J."/>
            <person name="Nelson D.R."/>
            <person name="Nielsen J."/>
            <person name="Oakley B.R."/>
            <person name="Osmani S.A."/>
            <person name="Pakula T."/>
            <person name="Paszewski A."/>
            <person name="Paulsen I."/>
            <person name="Pilsyk S."/>
            <person name="Pocsi I."/>
            <person name="Punt P.J."/>
            <person name="Ram A.F."/>
            <person name="Ren Q."/>
            <person name="Robellet X."/>
            <person name="Robson G."/>
            <person name="Seiboth B."/>
            <person name="van Solingen P."/>
            <person name="Specht T."/>
            <person name="Sun J."/>
            <person name="Taheri-Talesh N."/>
            <person name="Takeshita N."/>
            <person name="Ussery D."/>
            <person name="vanKuyk P.A."/>
            <person name="Visser H."/>
            <person name="van de Vondervoort P.J."/>
            <person name="de Vries R.P."/>
            <person name="Walton J."/>
            <person name="Xiang X."/>
            <person name="Xiong Y."/>
            <person name="Zeng A.P."/>
            <person name="Brandt B.W."/>
            <person name="Cornell M.J."/>
            <person name="van den Hondel C.A."/>
            <person name="Visser J."/>
            <person name="Oliver S.G."/>
            <person name="Turner G."/>
        </authorList>
    </citation>
    <scope>GENOME REANNOTATION</scope>
    <source>
        <strain evidence="3">FGSC A4 / ATCC 38163 / CBS 112.46 / NRRL 194 / M139</strain>
    </source>
</reference>
<feature type="compositionally biased region" description="Basic and acidic residues" evidence="1">
    <location>
        <begin position="299"/>
        <end position="312"/>
    </location>
</feature>
<feature type="compositionally biased region" description="Basic and acidic residues" evidence="1">
    <location>
        <begin position="106"/>
        <end position="123"/>
    </location>
</feature>
<feature type="region of interest" description="Disordered" evidence="1">
    <location>
        <begin position="242"/>
        <end position="322"/>
    </location>
</feature>
<feature type="compositionally biased region" description="Polar residues" evidence="1">
    <location>
        <begin position="37"/>
        <end position="52"/>
    </location>
</feature>
<dbReference type="HOGENOM" id="CLU_053714_0_0_1"/>
<dbReference type="OrthoDB" id="5403157at2759"/>
<dbReference type="KEGG" id="ani:ANIA_07670"/>
<dbReference type="RefSeq" id="XP_680939.1">
    <property type="nucleotide sequence ID" value="XM_675847.2"/>
</dbReference>
<accession>Q5AVL0</accession>
<feature type="compositionally biased region" description="Basic residues" evidence="1">
    <location>
        <begin position="313"/>
        <end position="322"/>
    </location>
</feature>
<sequence length="322" mass="36191">MFCSANFSSPSPSPHRLHTRDHLESLIAKHGRPTRFSLSSLDELTTTRSTYNPPSPLPRSRSPVPELSDLFEDSSSNYHPRSRPIPIPRTYSTREEDIPVTPLTGRFERDYFPHRDSSPERNQYKRTLPRHRRYYSDRDRMRSDSSTFYSPVASTMSSSGRPDSPQQARGQTTAKSAPTFHLGDLPRFHPAVYQSSTNSQSMAAPPSPRQSRQSVYRPSSSSRDPVSQYREFFEGVVLQKPVSRPLSPSPAAPRLNPLNSPGPVTPLALEEAGGYLSAGSSNRSELSRELQRSAPAPDLLDRMLARENDKVRQNARKSTKGW</sequence>
<reference evidence="3" key="1">
    <citation type="journal article" date="2005" name="Nature">
        <title>Sequencing of Aspergillus nidulans and comparative analysis with A. fumigatus and A. oryzae.</title>
        <authorList>
            <person name="Galagan J.E."/>
            <person name="Calvo S.E."/>
            <person name="Cuomo C."/>
            <person name="Ma L.J."/>
            <person name="Wortman J.R."/>
            <person name="Batzoglou S."/>
            <person name="Lee S.I."/>
            <person name="Basturkmen M."/>
            <person name="Spevak C.C."/>
            <person name="Clutterbuck J."/>
            <person name="Kapitonov V."/>
            <person name="Jurka J."/>
            <person name="Scazzocchio C."/>
            <person name="Farman M."/>
            <person name="Butler J."/>
            <person name="Purcell S."/>
            <person name="Harris S."/>
            <person name="Braus G.H."/>
            <person name="Draht O."/>
            <person name="Busch S."/>
            <person name="D'Enfert C."/>
            <person name="Bouchier C."/>
            <person name="Goldman G.H."/>
            <person name="Bell-Pedersen D."/>
            <person name="Griffiths-Jones S."/>
            <person name="Doonan J.H."/>
            <person name="Yu J."/>
            <person name="Vienken K."/>
            <person name="Pain A."/>
            <person name="Freitag M."/>
            <person name="Selker E.U."/>
            <person name="Archer D.B."/>
            <person name="Penalva M.A."/>
            <person name="Oakley B.R."/>
            <person name="Momany M."/>
            <person name="Tanaka T."/>
            <person name="Kumagai T."/>
            <person name="Asai K."/>
            <person name="Machida M."/>
            <person name="Nierman W.C."/>
            <person name="Denning D.W."/>
            <person name="Caddick M."/>
            <person name="Hynes M."/>
            <person name="Paoletti M."/>
            <person name="Fischer R."/>
            <person name="Miller B."/>
            <person name="Dyer P."/>
            <person name="Sachs M.S."/>
            <person name="Osmani S.A."/>
            <person name="Birren B.W."/>
        </authorList>
    </citation>
    <scope>NUCLEOTIDE SEQUENCE [LARGE SCALE GENOMIC DNA]</scope>
    <source>
        <strain evidence="3">FGSC A4 / ATCC 38163 / CBS 112.46 / NRRL 194 / M139</strain>
    </source>
</reference>
<evidence type="ECO:0000313" key="3">
    <source>
        <dbReference type="Proteomes" id="UP000000560"/>
    </source>
</evidence>
<keyword evidence="3" id="KW-1185">Reference proteome</keyword>
<dbReference type="eggNOG" id="ENOG502SBZM">
    <property type="taxonomic scope" value="Eukaryota"/>
</dbReference>
<dbReference type="AlphaFoldDB" id="Q5AVL0"/>
<feature type="compositionally biased region" description="Basic and acidic residues" evidence="1">
    <location>
        <begin position="134"/>
        <end position="143"/>
    </location>
</feature>
<dbReference type="OMA" id="RMRSDNS"/>
<proteinExistence type="predicted"/>
<dbReference type="Proteomes" id="UP000000560">
    <property type="component" value="Chromosome IV"/>
</dbReference>
<feature type="compositionally biased region" description="Polar residues" evidence="1">
    <location>
        <begin position="193"/>
        <end position="202"/>
    </location>
</feature>
<accession>C8VC28</accession>
<evidence type="ECO:0000256" key="1">
    <source>
        <dbReference type="SAM" id="MobiDB-lite"/>
    </source>
</evidence>
<organism evidence="2 3">
    <name type="scientific">Emericella nidulans (strain FGSC A4 / ATCC 38163 / CBS 112.46 / NRRL 194 / M139)</name>
    <name type="common">Aspergillus nidulans</name>
    <dbReference type="NCBI Taxonomy" id="227321"/>
    <lineage>
        <taxon>Eukaryota</taxon>
        <taxon>Fungi</taxon>
        <taxon>Dikarya</taxon>
        <taxon>Ascomycota</taxon>
        <taxon>Pezizomycotina</taxon>
        <taxon>Eurotiomycetes</taxon>
        <taxon>Eurotiomycetidae</taxon>
        <taxon>Eurotiales</taxon>
        <taxon>Aspergillaceae</taxon>
        <taxon>Aspergillus</taxon>
        <taxon>Aspergillus subgen. Nidulantes</taxon>
    </lineage>
</organism>
<dbReference type="InParanoid" id="Q5AVL0"/>
<feature type="compositionally biased region" description="Low complexity" evidence="1">
    <location>
        <begin position="58"/>
        <end position="68"/>
    </location>
</feature>
<dbReference type="EMBL" id="BN001304">
    <property type="protein sequence ID" value="CBF79870.1"/>
    <property type="molecule type" value="Genomic_DNA"/>
</dbReference>